<protein>
    <submittedName>
        <fullName evidence="1">Uncharacterized protein</fullName>
    </submittedName>
</protein>
<proteinExistence type="predicted"/>
<dbReference type="EMBL" id="QXHD01000004">
    <property type="protein sequence ID" value="NEZ59511.1"/>
    <property type="molecule type" value="Genomic_DNA"/>
</dbReference>
<keyword evidence="2" id="KW-1185">Reference proteome</keyword>
<evidence type="ECO:0000313" key="2">
    <source>
        <dbReference type="Proteomes" id="UP000481033"/>
    </source>
</evidence>
<name>A0A6M0RUT2_9CYAN</name>
<reference evidence="1 2" key="1">
    <citation type="journal article" date="2020" name="Microb. Ecol.">
        <title>Ecogenomics of the Marine Benthic Filamentous Cyanobacterium Adonisia.</title>
        <authorList>
            <person name="Walter J.M."/>
            <person name="Coutinho F.H."/>
            <person name="Leomil L."/>
            <person name="Hargreaves P.I."/>
            <person name="Campeao M.E."/>
            <person name="Vieira V.V."/>
            <person name="Silva B.S."/>
            <person name="Fistarol G.O."/>
            <person name="Salomon P.S."/>
            <person name="Sawabe T."/>
            <person name="Mino S."/>
            <person name="Hosokawa M."/>
            <person name="Miyashita H."/>
            <person name="Maruyama F."/>
            <person name="van Verk M.C."/>
            <person name="Dutilh B.E."/>
            <person name="Thompson C.C."/>
            <person name="Thompson F.L."/>
        </authorList>
    </citation>
    <scope>NUCLEOTIDE SEQUENCE [LARGE SCALE GENOMIC DNA]</scope>
    <source>
        <strain evidence="1 2">CCMR0081</strain>
    </source>
</reference>
<dbReference type="RefSeq" id="WP_163664899.1">
    <property type="nucleotide sequence ID" value="NZ_QXHD01000004.1"/>
</dbReference>
<dbReference type="AlphaFoldDB" id="A0A6M0RUT2"/>
<evidence type="ECO:0000313" key="1">
    <source>
        <dbReference type="EMBL" id="NEZ59511.1"/>
    </source>
</evidence>
<organism evidence="1 2">
    <name type="scientific">Adonisia turfae CCMR0081</name>
    <dbReference type="NCBI Taxonomy" id="2292702"/>
    <lineage>
        <taxon>Bacteria</taxon>
        <taxon>Bacillati</taxon>
        <taxon>Cyanobacteriota</taxon>
        <taxon>Adonisia</taxon>
        <taxon>Adonisia turfae</taxon>
    </lineage>
</organism>
<accession>A0A6M0RUT2</accession>
<gene>
    <name evidence="1" type="ORF">DXZ20_28480</name>
</gene>
<sequence>MTNPKPSPKFSLLFALWDYLNQPLFERDVQFVWNPRKFTISYRSQLLERCWSKDYETEKNRYRLEVNWHNTDPQPKMPDTASSE</sequence>
<dbReference type="Proteomes" id="UP000481033">
    <property type="component" value="Unassembled WGS sequence"/>
</dbReference>
<comment type="caution">
    <text evidence="1">The sequence shown here is derived from an EMBL/GenBank/DDBJ whole genome shotgun (WGS) entry which is preliminary data.</text>
</comment>